<dbReference type="GO" id="GO:0003723">
    <property type="term" value="F:RNA binding"/>
    <property type="evidence" value="ECO:0007669"/>
    <property type="project" value="InterPro"/>
</dbReference>
<dbReference type="GO" id="GO:0004521">
    <property type="term" value="F:RNA endonuclease activity"/>
    <property type="evidence" value="ECO:0007669"/>
    <property type="project" value="InterPro"/>
</dbReference>
<dbReference type="Gene3D" id="3.10.450.30">
    <property type="entry name" value="Microbial ribonucleases"/>
    <property type="match status" value="1"/>
</dbReference>
<keyword evidence="5" id="KW-0456">Lyase</keyword>
<dbReference type="OrthoDB" id="5425539at2759"/>
<dbReference type="Pfam" id="PF00545">
    <property type="entry name" value="Ribonuclease"/>
    <property type="match status" value="1"/>
</dbReference>
<reference evidence="7 8" key="1">
    <citation type="journal article" date="2012" name="Proc. Natl. Acad. Sci. U.S.A.">
        <title>Comparative genomics of Ceriporiopsis subvermispora and Phanerochaete chrysosporium provide insight into selective ligninolysis.</title>
        <authorList>
            <person name="Fernandez-Fueyo E."/>
            <person name="Ruiz-Duenas F.J."/>
            <person name="Ferreira P."/>
            <person name="Floudas D."/>
            <person name="Hibbett D.S."/>
            <person name="Canessa P."/>
            <person name="Larrondo L.F."/>
            <person name="James T.Y."/>
            <person name="Seelenfreund D."/>
            <person name="Lobos S."/>
            <person name="Polanco R."/>
            <person name="Tello M."/>
            <person name="Honda Y."/>
            <person name="Watanabe T."/>
            <person name="Watanabe T."/>
            <person name="Ryu J.S."/>
            <person name="Kubicek C.P."/>
            <person name="Schmoll M."/>
            <person name="Gaskell J."/>
            <person name="Hammel K.E."/>
            <person name="St John F.J."/>
            <person name="Vanden Wymelenberg A."/>
            <person name="Sabat G."/>
            <person name="Splinter BonDurant S."/>
            <person name="Syed K."/>
            <person name="Yadav J.S."/>
            <person name="Doddapaneni H."/>
            <person name="Subramanian V."/>
            <person name="Lavin J.L."/>
            <person name="Oguiza J.A."/>
            <person name="Perez G."/>
            <person name="Pisabarro A.G."/>
            <person name="Ramirez L."/>
            <person name="Santoyo F."/>
            <person name="Master E."/>
            <person name="Coutinho P.M."/>
            <person name="Henrissat B."/>
            <person name="Lombard V."/>
            <person name="Magnuson J.K."/>
            <person name="Kuees U."/>
            <person name="Hori C."/>
            <person name="Igarashi K."/>
            <person name="Samejima M."/>
            <person name="Held B.W."/>
            <person name="Barry K.W."/>
            <person name="LaButti K.M."/>
            <person name="Lapidus A."/>
            <person name="Lindquist E.A."/>
            <person name="Lucas S.M."/>
            <person name="Riley R."/>
            <person name="Salamov A.A."/>
            <person name="Hoffmeister D."/>
            <person name="Schwenk D."/>
            <person name="Hadar Y."/>
            <person name="Yarden O."/>
            <person name="de Vries R.P."/>
            <person name="Wiebenga A."/>
            <person name="Stenlid J."/>
            <person name="Eastwood D."/>
            <person name="Grigoriev I.V."/>
            <person name="Berka R.M."/>
            <person name="Blanchette R.A."/>
            <person name="Kersten P."/>
            <person name="Martinez A.T."/>
            <person name="Vicuna R."/>
            <person name="Cullen D."/>
        </authorList>
    </citation>
    <scope>NUCLEOTIDE SEQUENCE [LARGE SCALE GENOMIC DNA]</scope>
    <source>
        <strain evidence="7 8">B</strain>
    </source>
</reference>
<dbReference type="GO" id="GO:0016829">
    <property type="term" value="F:lyase activity"/>
    <property type="evidence" value="ECO:0007669"/>
    <property type="project" value="UniProtKB-KW"/>
</dbReference>
<dbReference type="SUPFAM" id="SSF53933">
    <property type="entry name" value="Microbial ribonucleases"/>
    <property type="match status" value="1"/>
</dbReference>
<evidence type="ECO:0000256" key="6">
    <source>
        <dbReference type="SAM" id="SignalP"/>
    </source>
</evidence>
<keyword evidence="3" id="KW-0378">Hydrolase</keyword>
<evidence type="ECO:0000313" key="7">
    <source>
        <dbReference type="EMBL" id="EMD34505.1"/>
    </source>
</evidence>
<dbReference type="AlphaFoldDB" id="M2QQR2"/>
<dbReference type="HOGENOM" id="CLU_111658_4_0_1"/>
<feature type="chain" id="PRO_5004024195" evidence="6">
    <location>
        <begin position="24"/>
        <end position="142"/>
    </location>
</feature>
<name>M2QQR2_CERS8</name>
<evidence type="ECO:0000256" key="1">
    <source>
        <dbReference type="ARBA" id="ARBA00022722"/>
    </source>
</evidence>
<keyword evidence="8" id="KW-1185">Reference proteome</keyword>
<sequence length="142" mass="14958">MLKQLFLVLAVAGCFVSANPTSAVNCGNGKISDAAVSRNYNEGLRLLQAGATVSSNSGRQYPRRYGDNDGLNLSGQCGSQLYEFPLIKGNSPFGHLDNAGNDRVIFSQANGYCASITHTGASTANGFVLCKNVRSEDDVDSS</sequence>
<protein>
    <submittedName>
        <fullName evidence="7">Uncharacterized protein</fullName>
    </submittedName>
</protein>
<keyword evidence="2" id="KW-0255">Endonuclease</keyword>
<keyword evidence="1" id="KW-0540">Nuclease</keyword>
<evidence type="ECO:0000256" key="3">
    <source>
        <dbReference type="ARBA" id="ARBA00022801"/>
    </source>
</evidence>
<dbReference type="EMBL" id="KB445803">
    <property type="protein sequence ID" value="EMD34505.1"/>
    <property type="molecule type" value="Genomic_DNA"/>
</dbReference>
<feature type="signal peptide" evidence="6">
    <location>
        <begin position="1"/>
        <end position="23"/>
    </location>
</feature>
<accession>M2QQR2</accession>
<evidence type="ECO:0000256" key="5">
    <source>
        <dbReference type="ARBA" id="ARBA00023239"/>
    </source>
</evidence>
<dbReference type="InterPro" id="IPR000026">
    <property type="entry name" value="N1-like"/>
</dbReference>
<dbReference type="PANTHER" id="PTHR42104:SF1">
    <property type="entry name" value="EXTRACELLULAR GUANYL-SPECIFIC RIBONUCLEASE RNTA (AFU_ORTHOLOGUE AFUA_4G03230)"/>
    <property type="match status" value="1"/>
</dbReference>
<dbReference type="Proteomes" id="UP000016930">
    <property type="component" value="Unassembled WGS sequence"/>
</dbReference>
<evidence type="ECO:0000256" key="4">
    <source>
        <dbReference type="ARBA" id="ARBA00023157"/>
    </source>
</evidence>
<keyword evidence="6" id="KW-0732">Signal</keyword>
<proteinExistence type="predicted"/>
<keyword evidence="4" id="KW-1015">Disulfide bond</keyword>
<evidence type="ECO:0000313" key="8">
    <source>
        <dbReference type="Proteomes" id="UP000016930"/>
    </source>
</evidence>
<evidence type="ECO:0000256" key="2">
    <source>
        <dbReference type="ARBA" id="ARBA00022759"/>
    </source>
</evidence>
<dbReference type="PANTHER" id="PTHR42104">
    <property type="entry name" value="EXTRACELLULAR GUANYL-SPECIFIC RIBONUCLEASE RNTA (AFU_ORTHOLOGUE AFUA_4G03230)"/>
    <property type="match status" value="1"/>
</dbReference>
<organism evidence="7 8">
    <name type="scientific">Ceriporiopsis subvermispora (strain B)</name>
    <name type="common">White-rot fungus</name>
    <name type="synonym">Gelatoporia subvermispora</name>
    <dbReference type="NCBI Taxonomy" id="914234"/>
    <lineage>
        <taxon>Eukaryota</taxon>
        <taxon>Fungi</taxon>
        <taxon>Dikarya</taxon>
        <taxon>Basidiomycota</taxon>
        <taxon>Agaricomycotina</taxon>
        <taxon>Agaricomycetes</taxon>
        <taxon>Polyporales</taxon>
        <taxon>Gelatoporiaceae</taxon>
        <taxon>Gelatoporia</taxon>
    </lineage>
</organism>
<gene>
    <name evidence="7" type="ORF">CERSUDRAFT_97763</name>
</gene>
<dbReference type="GO" id="GO:0016787">
    <property type="term" value="F:hydrolase activity"/>
    <property type="evidence" value="ECO:0007669"/>
    <property type="project" value="UniProtKB-KW"/>
</dbReference>
<dbReference type="InterPro" id="IPR016191">
    <property type="entry name" value="Ribonuclease/ribotoxin"/>
</dbReference>